<reference evidence="1 2" key="1">
    <citation type="submission" date="2023-12" db="EMBL/GenBank/DDBJ databases">
        <title>the genome sequence of Hyalangium sp. s54d21.</title>
        <authorList>
            <person name="Zhang X."/>
        </authorList>
    </citation>
    <scope>NUCLEOTIDE SEQUENCE [LARGE SCALE GENOMIC DNA]</scope>
    <source>
        <strain evidence="2">s54d21</strain>
    </source>
</reference>
<protein>
    <submittedName>
        <fullName evidence="1">Uncharacterized protein</fullName>
    </submittedName>
</protein>
<dbReference type="Proteomes" id="UP001291309">
    <property type="component" value="Unassembled WGS sequence"/>
</dbReference>
<comment type="caution">
    <text evidence="1">The sequence shown here is derived from an EMBL/GenBank/DDBJ whole genome shotgun (WGS) entry which is preliminary data.</text>
</comment>
<accession>A0ABU5H0Y4</accession>
<name>A0ABU5H0Y4_9BACT</name>
<sequence length="117" mass="12953">MKDDEKLDLSALDDLRDPARFDRLVGNITRQALAARRRPSLWEQLTTWAWPALATAALVPLLVWGARLARPPLPAEPTVASASVRSQVILAWALQRRAPSTEELLLYLPAGGARHEP</sequence>
<keyword evidence="2" id="KW-1185">Reference proteome</keyword>
<gene>
    <name evidence="1" type="ORF">SYV04_11270</name>
</gene>
<evidence type="ECO:0000313" key="1">
    <source>
        <dbReference type="EMBL" id="MDY7226976.1"/>
    </source>
</evidence>
<dbReference type="RefSeq" id="WP_321545696.1">
    <property type="nucleotide sequence ID" value="NZ_JAXIVS010000003.1"/>
</dbReference>
<organism evidence="1 2">
    <name type="scientific">Hyalangium rubrum</name>
    <dbReference type="NCBI Taxonomy" id="3103134"/>
    <lineage>
        <taxon>Bacteria</taxon>
        <taxon>Pseudomonadati</taxon>
        <taxon>Myxococcota</taxon>
        <taxon>Myxococcia</taxon>
        <taxon>Myxococcales</taxon>
        <taxon>Cystobacterineae</taxon>
        <taxon>Archangiaceae</taxon>
        <taxon>Hyalangium</taxon>
    </lineage>
</organism>
<dbReference type="EMBL" id="JAXIVS010000003">
    <property type="protein sequence ID" value="MDY7226976.1"/>
    <property type="molecule type" value="Genomic_DNA"/>
</dbReference>
<proteinExistence type="predicted"/>
<evidence type="ECO:0000313" key="2">
    <source>
        <dbReference type="Proteomes" id="UP001291309"/>
    </source>
</evidence>